<gene>
    <name evidence="1" type="ORF">PCOR1329_LOCUS14963</name>
</gene>
<proteinExistence type="predicted"/>
<dbReference type="Proteomes" id="UP001189429">
    <property type="component" value="Unassembled WGS sequence"/>
</dbReference>
<protein>
    <submittedName>
        <fullName evidence="1">Uncharacterized protein</fullName>
    </submittedName>
</protein>
<dbReference type="EMBL" id="CAUYUJ010004492">
    <property type="protein sequence ID" value="CAK0809827.1"/>
    <property type="molecule type" value="Genomic_DNA"/>
</dbReference>
<accession>A0ABN9QWY9</accession>
<name>A0ABN9QWY9_9DINO</name>
<reference evidence="1" key="1">
    <citation type="submission" date="2023-10" db="EMBL/GenBank/DDBJ databases">
        <authorList>
            <person name="Chen Y."/>
            <person name="Shah S."/>
            <person name="Dougan E. K."/>
            <person name="Thang M."/>
            <person name="Chan C."/>
        </authorList>
    </citation>
    <scope>NUCLEOTIDE SEQUENCE [LARGE SCALE GENOMIC DNA]</scope>
</reference>
<comment type="caution">
    <text evidence="1">The sequence shown here is derived from an EMBL/GenBank/DDBJ whole genome shotgun (WGS) entry which is preliminary data.</text>
</comment>
<evidence type="ECO:0000313" key="2">
    <source>
        <dbReference type="Proteomes" id="UP001189429"/>
    </source>
</evidence>
<keyword evidence="2" id="KW-1185">Reference proteome</keyword>
<sequence>MIIPKVVSDRKGGASFKKAKGRGYVQLKCEASEGALARRCLTFSVSIGTGPRAQREHGVVRHSFADCGVCCLPKEFDEWDFSKAVDETTQSFVVRLHVYPQTSSS</sequence>
<organism evidence="1 2">
    <name type="scientific">Prorocentrum cordatum</name>
    <dbReference type="NCBI Taxonomy" id="2364126"/>
    <lineage>
        <taxon>Eukaryota</taxon>
        <taxon>Sar</taxon>
        <taxon>Alveolata</taxon>
        <taxon>Dinophyceae</taxon>
        <taxon>Prorocentrales</taxon>
        <taxon>Prorocentraceae</taxon>
        <taxon>Prorocentrum</taxon>
    </lineage>
</organism>
<evidence type="ECO:0000313" key="1">
    <source>
        <dbReference type="EMBL" id="CAK0809827.1"/>
    </source>
</evidence>